<feature type="transmembrane region" description="Helical" evidence="6">
    <location>
        <begin position="36"/>
        <end position="63"/>
    </location>
</feature>
<comment type="subcellular location">
    <subcellularLocation>
        <location evidence="1">Cell membrane</location>
        <topology evidence="1">Multi-pass membrane protein</topology>
    </subcellularLocation>
</comment>
<comment type="caution">
    <text evidence="7">The sequence shown here is derived from an EMBL/GenBank/DDBJ whole genome shotgun (WGS) entry which is preliminary data.</text>
</comment>
<reference evidence="7 8" key="1">
    <citation type="submission" date="2022-10" db="EMBL/GenBank/DDBJ databases">
        <title>Janthinobacterium sp. hw3 Genome sequencing.</title>
        <authorList>
            <person name="Park S."/>
        </authorList>
    </citation>
    <scope>NUCLEOTIDE SEQUENCE [LARGE SCALE GENOMIC DNA]</scope>
    <source>
        <strain evidence="8">hw3</strain>
    </source>
</reference>
<dbReference type="Proteomes" id="UP001221208">
    <property type="component" value="Unassembled WGS sequence"/>
</dbReference>
<dbReference type="RefSeq" id="WP_273668954.1">
    <property type="nucleotide sequence ID" value="NZ_JAQQXR010000001.1"/>
</dbReference>
<keyword evidence="5 6" id="KW-0472">Membrane</keyword>
<evidence type="ECO:0000256" key="4">
    <source>
        <dbReference type="ARBA" id="ARBA00022989"/>
    </source>
</evidence>
<feature type="transmembrane region" description="Helical" evidence="6">
    <location>
        <begin position="6"/>
        <end position="27"/>
    </location>
</feature>
<dbReference type="PANTHER" id="PTHR30086:SF20">
    <property type="entry name" value="ARGININE EXPORTER PROTEIN ARGO-RELATED"/>
    <property type="match status" value="1"/>
</dbReference>
<dbReference type="EMBL" id="JAQQXR010000001">
    <property type="protein sequence ID" value="MDC8756329.1"/>
    <property type="molecule type" value="Genomic_DNA"/>
</dbReference>
<gene>
    <name evidence="7" type="ORF">OIK44_01865</name>
</gene>
<keyword evidence="4 6" id="KW-1133">Transmembrane helix</keyword>
<evidence type="ECO:0000256" key="2">
    <source>
        <dbReference type="ARBA" id="ARBA00022475"/>
    </source>
</evidence>
<dbReference type="InterPro" id="IPR001123">
    <property type="entry name" value="LeuE-type"/>
</dbReference>
<sequence length="201" mass="20768">MHSAVFLKGLGMGAGLVVAIGTQNAFVLRQGLQRQYVLSCVCICVVCDVLLIAAGVAGMGSLIAGHPALLLWIKTAGALFLVGYGMRAARAAWRPAPPAAAAAQPPASHLAVATAAFAFSLLNPHVYLDTVILLGSIGGQQAGAGRWHFAAGAIVASVLWFISLGFGARLLAPLFARPSAWRVLDALVALVMWAIALSLFL</sequence>
<dbReference type="Pfam" id="PF01810">
    <property type="entry name" value="LysE"/>
    <property type="match status" value="1"/>
</dbReference>
<evidence type="ECO:0000313" key="8">
    <source>
        <dbReference type="Proteomes" id="UP001221208"/>
    </source>
</evidence>
<evidence type="ECO:0000256" key="6">
    <source>
        <dbReference type="SAM" id="Phobius"/>
    </source>
</evidence>
<feature type="transmembrane region" description="Helical" evidence="6">
    <location>
        <begin position="69"/>
        <end position="86"/>
    </location>
</feature>
<keyword evidence="8" id="KW-1185">Reference proteome</keyword>
<evidence type="ECO:0000256" key="1">
    <source>
        <dbReference type="ARBA" id="ARBA00004651"/>
    </source>
</evidence>
<dbReference type="PANTHER" id="PTHR30086">
    <property type="entry name" value="ARGININE EXPORTER PROTEIN ARGO"/>
    <property type="match status" value="1"/>
</dbReference>
<keyword evidence="2" id="KW-1003">Cell membrane</keyword>
<evidence type="ECO:0000256" key="3">
    <source>
        <dbReference type="ARBA" id="ARBA00022692"/>
    </source>
</evidence>
<evidence type="ECO:0000313" key="7">
    <source>
        <dbReference type="EMBL" id="MDC8756329.1"/>
    </source>
</evidence>
<accession>A0ABT5JUT3</accession>
<feature type="transmembrane region" description="Helical" evidence="6">
    <location>
        <begin position="147"/>
        <end position="171"/>
    </location>
</feature>
<organism evidence="7 8">
    <name type="scientific">Janthinobacterium fluminis</name>
    <dbReference type="NCBI Taxonomy" id="2987524"/>
    <lineage>
        <taxon>Bacteria</taxon>
        <taxon>Pseudomonadati</taxon>
        <taxon>Pseudomonadota</taxon>
        <taxon>Betaproteobacteria</taxon>
        <taxon>Burkholderiales</taxon>
        <taxon>Oxalobacteraceae</taxon>
        <taxon>Janthinobacterium</taxon>
    </lineage>
</organism>
<evidence type="ECO:0000256" key="5">
    <source>
        <dbReference type="ARBA" id="ARBA00023136"/>
    </source>
</evidence>
<keyword evidence="3 6" id="KW-0812">Transmembrane</keyword>
<proteinExistence type="predicted"/>
<feature type="transmembrane region" description="Helical" evidence="6">
    <location>
        <begin position="183"/>
        <end position="200"/>
    </location>
</feature>
<protein>
    <submittedName>
        <fullName evidence="7">LysE/ArgO family amino acid transporter</fullName>
    </submittedName>
</protein>
<name>A0ABT5JUT3_9BURK</name>